<evidence type="ECO:0000256" key="1">
    <source>
        <dbReference type="SAM" id="MobiDB-lite"/>
    </source>
</evidence>
<dbReference type="Pfam" id="PF01797">
    <property type="entry name" value="Y1_Tnp"/>
    <property type="match status" value="1"/>
</dbReference>
<dbReference type="SMART" id="SM01321">
    <property type="entry name" value="Y1_Tnp"/>
    <property type="match status" value="1"/>
</dbReference>
<evidence type="ECO:0000313" key="4">
    <source>
        <dbReference type="Proteomes" id="UP001379533"/>
    </source>
</evidence>
<keyword evidence="4" id="KW-1185">Reference proteome</keyword>
<gene>
    <name evidence="3" type="ORF">LZC95_28750</name>
</gene>
<evidence type="ECO:0000259" key="2">
    <source>
        <dbReference type="SMART" id="SM01321"/>
    </source>
</evidence>
<dbReference type="RefSeq" id="WP_394841052.1">
    <property type="nucleotide sequence ID" value="NZ_CP089982.1"/>
</dbReference>
<evidence type="ECO:0000313" key="3">
    <source>
        <dbReference type="EMBL" id="WXA90438.1"/>
    </source>
</evidence>
<dbReference type="InterPro" id="IPR002686">
    <property type="entry name" value="Transposase_17"/>
</dbReference>
<proteinExistence type="predicted"/>
<feature type="region of interest" description="Disordered" evidence="1">
    <location>
        <begin position="1"/>
        <end position="38"/>
    </location>
</feature>
<dbReference type="Proteomes" id="UP001379533">
    <property type="component" value="Chromosome"/>
</dbReference>
<organism evidence="3 4">
    <name type="scientific">Pendulispora brunnea</name>
    <dbReference type="NCBI Taxonomy" id="2905690"/>
    <lineage>
        <taxon>Bacteria</taxon>
        <taxon>Pseudomonadati</taxon>
        <taxon>Myxococcota</taxon>
        <taxon>Myxococcia</taxon>
        <taxon>Myxococcales</taxon>
        <taxon>Sorangiineae</taxon>
        <taxon>Pendulisporaceae</taxon>
        <taxon>Pendulispora</taxon>
    </lineage>
</organism>
<sequence length="227" mass="25952">MKPLQLELPSGRTWGGRRRGAGRKRNPKSGVPHRARPVHRAAHPVHVTLRARDAVHGLRAPPVFAFVLRSIKEASRTEFRVVHFSVQHDHIHLIVEAHDKVSLSRGMHGLSIRLARAINRGLMRRGPVWKERYHAHALTRPREVRNALLYVLMNHRKHGASLAWLDPRSSAAWFDGWRQDFLLKYAARDLDGIAGLPPPVQPAQTWLARKGWRRHRLLGIDEGPRPP</sequence>
<reference evidence="3 4" key="1">
    <citation type="submission" date="2021-12" db="EMBL/GenBank/DDBJ databases">
        <title>Discovery of the Pendulisporaceae a myxobacterial family with distinct sporulation behavior and unique specialized metabolism.</title>
        <authorList>
            <person name="Garcia R."/>
            <person name="Popoff A."/>
            <person name="Bader C.D."/>
            <person name="Loehr J."/>
            <person name="Walesch S."/>
            <person name="Walt C."/>
            <person name="Boldt J."/>
            <person name="Bunk B."/>
            <person name="Haeckl F.J.F.P.J."/>
            <person name="Gunesch A.P."/>
            <person name="Birkelbach J."/>
            <person name="Nuebel U."/>
            <person name="Pietschmann T."/>
            <person name="Bach T."/>
            <person name="Mueller R."/>
        </authorList>
    </citation>
    <scope>NUCLEOTIDE SEQUENCE [LARGE SCALE GENOMIC DNA]</scope>
    <source>
        <strain evidence="3 4">MSr12523</strain>
    </source>
</reference>
<dbReference type="SUPFAM" id="SSF143422">
    <property type="entry name" value="Transposase IS200-like"/>
    <property type="match status" value="1"/>
</dbReference>
<dbReference type="InterPro" id="IPR052715">
    <property type="entry name" value="RAYT_transposase"/>
</dbReference>
<feature type="domain" description="Transposase IS200-like" evidence="2">
    <location>
        <begin position="40"/>
        <end position="154"/>
    </location>
</feature>
<dbReference type="PANTHER" id="PTHR36966:SF1">
    <property type="entry name" value="REP-ASSOCIATED TYROSINE TRANSPOSASE"/>
    <property type="match status" value="1"/>
</dbReference>
<name>A0ABZ2JVE4_9BACT</name>
<feature type="compositionally biased region" description="Basic residues" evidence="1">
    <location>
        <begin position="15"/>
        <end position="38"/>
    </location>
</feature>
<dbReference type="Gene3D" id="3.30.70.1290">
    <property type="entry name" value="Transposase IS200-like"/>
    <property type="match status" value="1"/>
</dbReference>
<dbReference type="InterPro" id="IPR036515">
    <property type="entry name" value="Transposase_17_sf"/>
</dbReference>
<dbReference type="PANTHER" id="PTHR36966">
    <property type="entry name" value="REP-ASSOCIATED TYROSINE TRANSPOSASE"/>
    <property type="match status" value="1"/>
</dbReference>
<dbReference type="EMBL" id="CP089982">
    <property type="protein sequence ID" value="WXA90438.1"/>
    <property type="molecule type" value="Genomic_DNA"/>
</dbReference>
<protein>
    <submittedName>
        <fullName evidence="3">Transposase</fullName>
    </submittedName>
</protein>
<accession>A0ABZ2JVE4</accession>